<organism evidence="3 4">
    <name type="scientific">Solobacterium moorei F0204</name>
    <dbReference type="NCBI Taxonomy" id="706433"/>
    <lineage>
        <taxon>Bacteria</taxon>
        <taxon>Bacillati</taxon>
        <taxon>Bacillota</taxon>
        <taxon>Erysipelotrichia</taxon>
        <taxon>Erysipelotrichales</taxon>
        <taxon>Erysipelotrichaceae</taxon>
        <taxon>Solobacterium</taxon>
    </lineage>
</organism>
<dbReference type="InterPro" id="IPR017439">
    <property type="entry name" value="Amidohydrolase"/>
</dbReference>
<comment type="similarity">
    <text evidence="1">Belongs to the peptidase M20A family.</text>
</comment>
<dbReference type="Proteomes" id="UP000004097">
    <property type="component" value="Unassembled WGS sequence"/>
</dbReference>
<dbReference type="RefSeq" id="WP_006525210.1">
    <property type="nucleotide sequence ID" value="NZ_GL637645.1"/>
</dbReference>
<dbReference type="PANTHER" id="PTHR30575:SF3">
    <property type="entry name" value="PEPTIDASE M20 DIMERISATION DOMAIN-CONTAINING PROTEIN"/>
    <property type="match status" value="1"/>
</dbReference>
<evidence type="ECO:0000313" key="3">
    <source>
        <dbReference type="EMBL" id="EFW25201.1"/>
    </source>
</evidence>
<dbReference type="OrthoDB" id="9781032at2"/>
<dbReference type="eggNOG" id="COG1473">
    <property type="taxonomic scope" value="Bacteria"/>
</dbReference>
<evidence type="ECO:0000259" key="2">
    <source>
        <dbReference type="Pfam" id="PF07687"/>
    </source>
</evidence>
<protein>
    <recommendedName>
        <fullName evidence="1">Peptidase M20 domain-containing protein 2</fullName>
    </recommendedName>
</protein>
<name>E7ML78_9FIRM</name>
<gene>
    <name evidence="3" type="ORF">HMPREF9430_00369</name>
</gene>
<keyword evidence="4" id="KW-1185">Reference proteome</keyword>
<dbReference type="GO" id="GO:0016805">
    <property type="term" value="F:dipeptidase activity"/>
    <property type="evidence" value="ECO:0007669"/>
    <property type="project" value="InterPro"/>
</dbReference>
<evidence type="ECO:0000313" key="4">
    <source>
        <dbReference type="Proteomes" id="UP000004097"/>
    </source>
</evidence>
<dbReference type="GO" id="GO:0005737">
    <property type="term" value="C:cytoplasm"/>
    <property type="evidence" value="ECO:0007669"/>
    <property type="project" value="TreeGrafter"/>
</dbReference>
<comment type="caution">
    <text evidence="3">The sequence shown here is derived from an EMBL/GenBank/DDBJ whole genome shotgun (WGS) entry which is preliminary data.</text>
</comment>
<accession>E7ML78</accession>
<dbReference type="InterPro" id="IPR011650">
    <property type="entry name" value="Peptidase_M20_dimer"/>
</dbReference>
<dbReference type="InterPro" id="IPR036264">
    <property type="entry name" value="Bact_exopeptidase_dim_dom"/>
</dbReference>
<dbReference type="PANTHER" id="PTHR30575">
    <property type="entry name" value="PEPTIDASE M20"/>
    <property type="match status" value="1"/>
</dbReference>
<dbReference type="GO" id="GO:0071713">
    <property type="term" value="F:para-aminobenzoyl-glutamate hydrolase activity"/>
    <property type="evidence" value="ECO:0007669"/>
    <property type="project" value="TreeGrafter"/>
</dbReference>
<dbReference type="NCBIfam" id="TIGR01891">
    <property type="entry name" value="amidohydrolases"/>
    <property type="match status" value="1"/>
</dbReference>
<dbReference type="Pfam" id="PF01546">
    <property type="entry name" value="Peptidase_M20"/>
    <property type="match status" value="1"/>
</dbReference>
<reference evidence="3 4" key="1">
    <citation type="submission" date="2010-08" db="EMBL/GenBank/DDBJ databases">
        <authorList>
            <person name="Weinstock G."/>
            <person name="Sodergren E."/>
            <person name="Clifton S."/>
            <person name="Fulton L."/>
            <person name="Fulton B."/>
            <person name="Courtney L."/>
            <person name="Fronick C."/>
            <person name="Harrison M."/>
            <person name="Strong C."/>
            <person name="Farmer C."/>
            <person name="Delahaunty K."/>
            <person name="Markovic C."/>
            <person name="Hall O."/>
            <person name="Minx P."/>
            <person name="Tomlinson C."/>
            <person name="Mitreva M."/>
            <person name="Hou S."/>
            <person name="Chen J."/>
            <person name="Wollam A."/>
            <person name="Pepin K.H."/>
            <person name="Johnson M."/>
            <person name="Bhonagiri V."/>
            <person name="Zhang X."/>
            <person name="Suruliraj S."/>
            <person name="Warren W."/>
            <person name="Chinwalla A."/>
            <person name="Mardis E.R."/>
            <person name="Wilson R.K."/>
        </authorList>
    </citation>
    <scope>NUCLEOTIDE SEQUENCE [LARGE SCALE GENOMIC DNA]</scope>
    <source>
        <strain evidence="3 4">F0204</strain>
    </source>
</reference>
<dbReference type="STRING" id="706433.HMPREF9430_00369"/>
<dbReference type="InterPro" id="IPR017144">
    <property type="entry name" value="Xaa-Arg_dipeptidase"/>
</dbReference>
<dbReference type="HOGENOM" id="CLU_031812_2_1_9"/>
<dbReference type="SUPFAM" id="SSF55031">
    <property type="entry name" value="Bacterial exopeptidase dimerisation domain"/>
    <property type="match status" value="1"/>
</dbReference>
<dbReference type="SUPFAM" id="SSF53187">
    <property type="entry name" value="Zn-dependent exopeptidases"/>
    <property type="match status" value="1"/>
</dbReference>
<feature type="domain" description="Peptidase M20 dimerisation" evidence="2">
    <location>
        <begin position="193"/>
        <end position="287"/>
    </location>
</feature>
<evidence type="ECO:0000256" key="1">
    <source>
        <dbReference type="PIRNR" id="PIRNR037226"/>
    </source>
</evidence>
<dbReference type="PIRSF" id="PIRSF037226">
    <property type="entry name" value="Amidohydrolase_ACY1L2_prd"/>
    <property type="match status" value="1"/>
</dbReference>
<dbReference type="InterPro" id="IPR052030">
    <property type="entry name" value="Peptidase_M20/M20A_hydrolases"/>
</dbReference>
<dbReference type="AlphaFoldDB" id="E7ML78"/>
<dbReference type="Pfam" id="PF07687">
    <property type="entry name" value="M20_dimer"/>
    <property type="match status" value="1"/>
</dbReference>
<proteinExistence type="inferred from homology"/>
<dbReference type="Gene3D" id="3.40.630.10">
    <property type="entry name" value="Zn peptidases"/>
    <property type="match status" value="1"/>
</dbReference>
<dbReference type="Gene3D" id="3.30.70.360">
    <property type="match status" value="1"/>
</dbReference>
<sequence length="435" mass="48282">MKTEINKIIDAQQDEMIALGKELFMHPELGYKEFETKKMILEELAKYGIHAEAEYFETGFQVSIGEGKPHIGLIAELDAIPVEGHPCSNPKDHAAHACGHSTQVTIMVNAIVALKKSGLLEKKGKVTLFFTPAEEYTDLDYRRKLIQEGKIQYIGGKMNMLEAGVFEGCDCIIHLHAMGSTYAYGYGSSLAGFKYKKILFKGKASHAGVLPHLGINALNEFTLFNTALGMLRETFEEKDMVRVHGILTKGGDTINSVPSEVIYECYIRTLNQDKLLEIDHQITSMAQHCAAALGGSVEFADMIGYLPFTPNPILSEVAHQNILDYTTEDRIIANERSIAGGDVGDVSCFYPMIQFGYNGFSGAIHGVDFKIIDTYKAFVEPAKIVCGCVVDLLEKPELIQQIKACHHSMDKEVYQAYLQGKWVEKELLSKDSNSF</sequence>
<dbReference type="InterPro" id="IPR002933">
    <property type="entry name" value="Peptidase_M20"/>
</dbReference>
<dbReference type="EMBL" id="AECQ01000004">
    <property type="protein sequence ID" value="EFW25201.1"/>
    <property type="molecule type" value="Genomic_DNA"/>
</dbReference>
<dbReference type="GO" id="GO:0046657">
    <property type="term" value="P:folic acid catabolic process"/>
    <property type="evidence" value="ECO:0007669"/>
    <property type="project" value="TreeGrafter"/>
</dbReference>
<keyword evidence="3" id="KW-0378">Hydrolase</keyword>